<accession>A0ABT6PSS5</accession>
<evidence type="ECO:0000313" key="2">
    <source>
        <dbReference type="Proteomes" id="UP001237595"/>
    </source>
</evidence>
<dbReference type="Pfam" id="PF06089">
    <property type="entry name" value="Asparaginase_II"/>
    <property type="match status" value="1"/>
</dbReference>
<evidence type="ECO:0000313" key="1">
    <source>
        <dbReference type="EMBL" id="MDI2031068.1"/>
    </source>
</evidence>
<comment type="caution">
    <text evidence="1">The sequence shown here is derived from an EMBL/GenBank/DDBJ whole genome shotgun (WGS) entry which is preliminary data.</text>
</comment>
<dbReference type="EMBL" id="JASAOF010000015">
    <property type="protein sequence ID" value="MDI2031068.1"/>
    <property type="molecule type" value="Genomic_DNA"/>
</dbReference>
<proteinExistence type="predicted"/>
<name>A0ABT6PSS5_9PSEU</name>
<organism evidence="1 2">
    <name type="scientific">Saccharopolyspora ipomoeae</name>
    <dbReference type="NCBI Taxonomy" id="3042027"/>
    <lineage>
        <taxon>Bacteria</taxon>
        <taxon>Bacillati</taxon>
        <taxon>Actinomycetota</taxon>
        <taxon>Actinomycetes</taxon>
        <taxon>Pseudonocardiales</taxon>
        <taxon>Pseudonocardiaceae</taxon>
        <taxon>Saccharopolyspora</taxon>
    </lineage>
</organism>
<protein>
    <submittedName>
        <fullName evidence="1">Asparaginase</fullName>
    </submittedName>
</protein>
<keyword evidence="2" id="KW-1185">Reference proteome</keyword>
<dbReference type="InterPro" id="IPR010349">
    <property type="entry name" value="Asparaginase_II"/>
</dbReference>
<dbReference type="PANTHER" id="PTHR42110">
    <property type="entry name" value="L-ASPARAGINASE, PUTATIVE (AFU_ORTHOLOGUE AFUA_3G11890)-RELATED"/>
    <property type="match status" value="1"/>
</dbReference>
<dbReference type="Proteomes" id="UP001237595">
    <property type="component" value="Unassembled WGS sequence"/>
</dbReference>
<reference evidence="1 2" key="1">
    <citation type="submission" date="2023-04" db="EMBL/GenBank/DDBJ databases">
        <title>Draft genome sequence of Saccharopolyspora sp. TS4A08 isolated from sweet potato rhizospheric soil.</title>
        <authorList>
            <person name="Suksaard P."/>
            <person name="Duangmal K."/>
        </authorList>
    </citation>
    <scope>NUCLEOTIDE SEQUENCE [LARGE SCALE GENOMIC DNA]</scope>
    <source>
        <strain evidence="1 2">TS4A08</strain>
    </source>
</reference>
<sequence length="310" mass="32084">MIQPVPLVEIVRSGLREGLHHGSVVMIDPDGAPLLSLGDATAPMYPRSSLKPAQAAGMLRCGLELPSADLALATASHSGEDDHVRRVGELLARYSLTEDDLRCPPDLPLGAEARRGVSVERRIAMNCSGKHAAMLATCVINGWSTADYLDPKHPLQVAIAETVVDLAGEPLANTAVDGCGAPLFAISLTGLARVFQRLVGTPVGDAMHEHPWLVAGTGREDTRLMGAVPGLISKIGAEGVFAFALPDGRAAAIKIADGADRPRLPIAVGLLSRLGVEGSGIGDLDDLAEIPVLGGGEPVGSVRLIPGALD</sequence>
<gene>
    <name evidence="1" type="ORF">QFW96_20725</name>
</gene>
<dbReference type="PANTHER" id="PTHR42110:SF1">
    <property type="entry name" value="L-ASPARAGINASE, PUTATIVE (AFU_ORTHOLOGUE AFUA_3G11890)-RELATED"/>
    <property type="match status" value="1"/>
</dbReference>
<dbReference type="RefSeq" id="WP_281457358.1">
    <property type="nucleotide sequence ID" value="NZ_JASAOF010000015.1"/>
</dbReference>